<dbReference type="SUPFAM" id="SSF49899">
    <property type="entry name" value="Concanavalin A-like lectins/glucanases"/>
    <property type="match status" value="1"/>
</dbReference>
<dbReference type="InterPro" id="IPR011009">
    <property type="entry name" value="Kinase-like_dom_sf"/>
</dbReference>
<keyword evidence="3 12" id="KW-0812">Transmembrane</keyword>
<reference evidence="14" key="1">
    <citation type="journal article" date="2021" name="Front. Plant Sci.">
        <title>Chromosome-Scale Genome Assembly for Chinese Sour Jujube and Insights Into Its Genome Evolution and Domestication Signature.</title>
        <authorList>
            <person name="Shen L.-Y."/>
            <person name="Luo H."/>
            <person name="Wang X.-L."/>
            <person name="Wang X.-M."/>
            <person name="Qiu X.-J."/>
            <person name="Liu H."/>
            <person name="Zhou S.-S."/>
            <person name="Jia K.-H."/>
            <person name="Nie S."/>
            <person name="Bao Y.-T."/>
            <person name="Zhang R.-G."/>
            <person name="Yun Q.-Z."/>
            <person name="Chai Y.-H."/>
            <person name="Lu J.-Y."/>
            <person name="Li Y."/>
            <person name="Zhao S.-W."/>
            <person name="Mao J.-F."/>
            <person name="Jia S.-G."/>
            <person name="Mao Y.-M."/>
        </authorList>
    </citation>
    <scope>NUCLEOTIDE SEQUENCE</scope>
    <source>
        <strain evidence="14">AT0</strain>
        <tissue evidence="14">Leaf</tissue>
    </source>
</reference>
<organism evidence="14 15">
    <name type="scientific">Ziziphus jujuba var. spinosa</name>
    <dbReference type="NCBI Taxonomy" id="714518"/>
    <lineage>
        <taxon>Eukaryota</taxon>
        <taxon>Viridiplantae</taxon>
        <taxon>Streptophyta</taxon>
        <taxon>Embryophyta</taxon>
        <taxon>Tracheophyta</taxon>
        <taxon>Spermatophyta</taxon>
        <taxon>Magnoliopsida</taxon>
        <taxon>eudicotyledons</taxon>
        <taxon>Gunneridae</taxon>
        <taxon>Pentapetalae</taxon>
        <taxon>rosids</taxon>
        <taxon>fabids</taxon>
        <taxon>Rosales</taxon>
        <taxon>Rhamnaceae</taxon>
        <taxon>Paliureae</taxon>
        <taxon>Ziziphus</taxon>
    </lineage>
</organism>
<evidence type="ECO:0000256" key="12">
    <source>
        <dbReference type="SAM" id="Phobius"/>
    </source>
</evidence>
<sequence>MTRPLNDGSKIHVAINYIYSTNNFSVTLSFLESSSSNDHGSFNIWTLIDIPRVMPEYATVGFAAGTGTYTQKHEVLSWEFNSTESPAGEREINSTGWSPAGNNEQGRMNNVAVVVGPVVGGFFIIVVIGLFYWRRAQGVVEFEDQEGTSGFENAMNREFDHNTGPRSDASLAAWVWEMYGEDRVVDVVDKRLGMEFEAKELECLVNVGLWCAHPDHTLRPSIRQALQVLKFEAHFPDLPKSMPPPNYNLGSLEEEPPVPSSAAAHNSLSFTSINVGR</sequence>
<dbReference type="GO" id="GO:0005524">
    <property type="term" value="F:ATP binding"/>
    <property type="evidence" value="ECO:0007669"/>
    <property type="project" value="UniProtKB-KW"/>
</dbReference>
<keyword evidence="5" id="KW-0430">Lectin</keyword>
<accession>A0A978VGJ7</accession>
<evidence type="ECO:0000313" key="15">
    <source>
        <dbReference type="Proteomes" id="UP000813462"/>
    </source>
</evidence>
<feature type="domain" description="Legume lectin" evidence="13">
    <location>
        <begin position="5"/>
        <end position="91"/>
    </location>
</feature>
<dbReference type="InterPro" id="IPR013320">
    <property type="entry name" value="ConA-like_dom_sf"/>
</dbReference>
<proteinExistence type="inferred from homology"/>
<dbReference type="Gene3D" id="1.10.510.10">
    <property type="entry name" value="Transferase(Phosphotransferase) domain 1"/>
    <property type="match status" value="1"/>
</dbReference>
<comment type="subcellular location">
    <subcellularLocation>
        <location evidence="1">Membrane</location>
        <topology evidence="1">Single-pass type I membrane protein</topology>
    </subcellularLocation>
</comment>
<dbReference type="AlphaFoldDB" id="A0A978VGJ7"/>
<evidence type="ECO:0000256" key="11">
    <source>
        <dbReference type="SAM" id="MobiDB-lite"/>
    </source>
</evidence>
<dbReference type="Pfam" id="PF00139">
    <property type="entry name" value="Lectin_legB"/>
    <property type="match status" value="1"/>
</dbReference>
<keyword evidence="4" id="KW-0732">Signal</keyword>
<dbReference type="GO" id="GO:0016020">
    <property type="term" value="C:membrane"/>
    <property type="evidence" value="ECO:0007669"/>
    <property type="project" value="UniProtKB-SubCell"/>
</dbReference>
<evidence type="ECO:0000313" key="14">
    <source>
        <dbReference type="EMBL" id="KAH7529486.1"/>
    </source>
</evidence>
<protein>
    <recommendedName>
        <fullName evidence="13">Legume lectin domain-containing protein</fullName>
    </recommendedName>
</protein>
<evidence type="ECO:0000256" key="2">
    <source>
        <dbReference type="ARBA" id="ARBA00007606"/>
    </source>
</evidence>
<evidence type="ECO:0000256" key="5">
    <source>
        <dbReference type="ARBA" id="ARBA00022734"/>
    </source>
</evidence>
<dbReference type="EMBL" id="JAEACU010000005">
    <property type="protein sequence ID" value="KAH7529486.1"/>
    <property type="molecule type" value="Genomic_DNA"/>
</dbReference>
<dbReference type="GO" id="GO:0030246">
    <property type="term" value="F:carbohydrate binding"/>
    <property type="evidence" value="ECO:0007669"/>
    <property type="project" value="UniProtKB-KW"/>
</dbReference>
<keyword evidence="7" id="KW-0067">ATP-binding</keyword>
<dbReference type="Proteomes" id="UP000813462">
    <property type="component" value="Unassembled WGS sequence"/>
</dbReference>
<keyword evidence="9 12" id="KW-0472">Membrane</keyword>
<evidence type="ECO:0000259" key="13">
    <source>
        <dbReference type="Pfam" id="PF00139"/>
    </source>
</evidence>
<dbReference type="InterPro" id="IPR050528">
    <property type="entry name" value="L-type_Lectin-RKs"/>
</dbReference>
<evidence type="ECO:0000256" key="8">
    <source>
        <dbReference type="ARBA" id="ARBA00022989"/>
    </source>
</evidence>
<gene>
    <name evidence="14" type="ORF">FEM48_Zijuj05G0189100</name>
</gene>
<keyword evidence="6" id="KW-0547">Nucleotide-binding</keyword>
<keyword evidence="8 12" id="KW-1133">Transmembrane helix</keyword>
<name>A0A978VGJ7_ZIZJJ</name>
<comment type="caution">
    <text evidence="14">The sequence shown here is derived from an EMBL/GenBank/DDBJ whole genome shotgun (WGS) entry which is preliminary data.</text>
</comment>
<evidence type="ECO:0000256" key="9">
    <source>
        <dbReference type="ARBA" id="ARBA00023136"/>
    </source>
</evidence>
<evidence type="ECO:0000256" key="6">
    <source>
        <dbReference type="ARBA" id="ARBA00022741"/>
    </source>
</evidence>
<evidence type="ECO:0000256" key="4">
    <source>
        <dbReference type="ARBA" id="ARBA00022729"/>
    </source>
</evidence>
<evidence type="ECO:0000256" key="3">
    <source>
        <dbReference type="ARBA" id="ARBA00022692"/>
    </source>
</evidence>
<feature type="transmembrane region" description="Helical" evidence="12">
    <location>
        <begin position="111"/>
        <end position="133"/>
    </location>
</feature>
<dbReference type="PANTHER" id="PTHR27007">
    <property type="match status" value="1"/>
</dbReference>
<dbReference type="SUPFAM" id="SSF56112">
    <property type="entry name" value="Protein kinase-like (PK-like)"/>
    <property type="match status" value="1"/>
</dbReference>
<dbReference type="Gene3D" id="2.60.120.200">
    <property type="match status" value="1"/>
</dbReference>
<evidence type="ECO:0000256" key="1">
    <source>
        <dbReference type="ARBA" id="ARBA00004479"/>
    </source>
</evidence>
<evidence type="ECO:0000256" key="7">
    <source>
        <dbReference type="ARBA" id="ARBA00022840"/>
    </source>
</evidence>
<feature type="region of interest" description="Disordered" evidence="11">
    <location>
        <begin position="242"/>
        <end position="264"/>
    </location>
</feature>
<dbReference type="InterPro" id="IPR001220">
    <property type="entry name" value="Legume_lectin_dom"/>
</dbReference>
<comment type="similarity">
    <text evidence="2">Belongs to the leguminous lectin family.</text>
</comment>
<evidence type="ECO:0000256" key="10">
    <source>
        <dbReference type="ARBA" id="ARBA00023170"/>
    </source>
</evidence>
<keyword evidence="10" id="KW-0675">Receptor</keyword>